<accession>A0A2H4RMP2</accession>
<dbReference type="InterPro" id="IPR036273">
    <property type="entry name" value="CRAL/TRIO_N_dom_sf"/>
</dbReference>
<dbReference type="SUPFAM" id="SSF46938">
    <property type="entry name" value="CRAL/TRIO N-terminal domain"/>
    <property type="match status" value="1"/>
</dbReference>
<dbReference type="GO" id="GO:1902936">
    <property type="term" value="F:phosphatidylinositol bisphosphate binding"/>
    <property type="evidence" value="ECO:0007669"/>
    <property type="project" value="TreeGrafter"/>
</dbReference>
<evidence type="ECO:0000313" key="2">
    <source>
        <dbReference type="EMBL" id="ATY51906.1"/>
    </source>
</evidence>
<sequence length="304" mass="34949">MIRELPKELAKIAKNELNENPKQTEADLKNLKEWILKQPHLKARTEDQWLVALLRGCKFSLERVKAKVELFYTLRSVAPEMTLRLKPTEKEYLNFLRLGTCIILPQSKTDLQPCAILIRPGLYDPSEYSIADVMCILYYLVQILVIENDVATVMGTKIIVDYQNVTLNHLTQASPSMLKKLVTVSQDSLPLRLKGSHHVNVPSGIEVIFKLISGFLNEKAKERLKIHKSNDELLKFIPKDVIPNEYGGEGGTVAEIIEYWANKIKEYRPRFEEEMQFGTDESKRINKTTLDFTDQGSFRKLDID</sequence>
<dbReference type="Gene3D" id="1.10.8.20">
    <property type="entry name" value="N-terminal domain of phosphatidylinositol transfer protein sec14p"/>
    <property type="match status" value="1"/>
</dbReference>
<dbReference type="Gene3D" id="1.20.5.1200">
    <property type="entry name" value="Alpha-tocopherol transfer"/>
    <property type="match status" value="1"/>
</dbReference>
<dbReference type="SUPFAM" id="SSF52087">
    <property type="entry name" value="CRAL/TRIO domain"/>
    <property type="match status" value="1"/>
</dbReference>
<dbReference type="SMART" id="SM00516">
    <property type="entry name" value="SEC14"/>
    <property type="match status" value="1"/>
</dbReference>
<dbReference type="GO" id="GO:0016020">
    <property type="term" value="C:membrane"/>
    <property type="evidence" value="ECO:0007669"/>
    <property type="project" value="TreeGrafter"/>
</dbReference>
<dbReference type="AlphaFoldDB" id="A0A2H4RMP2"/>
<name>A0A2H4RMP2_HELME</name>
<dbReference type="InterPro" id="IPR036865">
    <property type="entry name" value="CRAL-TRIO_dom_sf"/>
</dbReference>
<organism evidence="2">
    <name type="scientific">Heliconius melpomene</name>
    <name type="common">Postman butterfly</name>
    <dbReference type="NCBI Taxonomy" id="34740"/>
    <lineage>
        <taxon>Eukaryota</taxon>
        <taxon>Metazoa</taxon>
        <taxon>Ecdysozoa</taxon>
        <taxon>Arthropoda</taxon>
        <taxon>Hexapoda</taxon>
        <taxon>Insecta</taxon>
        <taxon>Pterygota</taxon>
        <taxon>Neoptera</taxon>
        <taxon>Endopterygota</taxon>
        <taxon>Lepidoptera</taxon>
        <taxon>Glossata</taxon>
        <taxon>Ditrysia</taxon>
        <taxon>Papilionoidea</taxon>
        <taxon>Nymphalidae</taxon>
        <taxon>Heliconiinae</taxon>
        <taxon>Heliconiini</taxon>
        <taxon>Heliconius</taxon>
    </lineage>
</organism>
<reference evidence="2" key="1">
    <citation type="journal article" date="2017" name="Genome Biol. Evol.">
        <title>Copy Number Variation and Expression Analysis Reveals a Nonorthologous Pinta Gene Family Member Involved in Butterfly Vision.</title>
        <authorList>
            <person name="Macias-Munoz A."/>
            <person name="McCulloch K.J."/>
            <person name="Briscoe A.D."/>
        </authorList>
    </citation>
    <scope>NUCLEOTIDE SEQUENCE</scope>
</reference>
<feature type="domain" description="CRAL-TRIO" evidence="1">
    <location>
        <begin position="115"/>
        <end position="254"/>
    </location>
</feature>
<evidence type="ECO:0000259" key="1">
    <source>
        <dbReference type="PROSITE" id="PS50191"/>
    </source>
</evidence>
<dbReference type="PRINTS" id="PR00180">
    <property type="entry name" value="CRETINALDHBP"/>
</dbReference>
<dbReference type="PANTHER" id="PTHR10174:SF216">
    <property type="entry name" value="CRAL-TRIO DOMAIN-CONTAINING PROTEIN-RELATED"/>
    <property type="match status" value="1"/>
</dbReference>
<dbReference type="CDD" id="cd00170">
    <property type="entry name" value="SEC14"/>
    <property type="match status" value="1"/>
</dbReference>
<dbReference type="Pfam" id="PF00650">
    <property type="entry name" value="CRAL_TRIO"/>
    <property type="match status" value="1"/>
</dbReference>
<dbReference type="PANTHER" id="PTHR10174">
    <property type="entry name" value="ALPHA-TOCOPHEROL TRANSFER PROTEIN-RELATED"/>
    <property type="match status" value="1"/>
</dbReference>
<dbReference type="Gene3D" id="3.40.525.10">
    <property type="entry name" value="CRAL-TRIO lipid binding domain"/>
    <property type="match status" value="1"/>
</dbReference>
<dbReference type="PROSITE" id="PS50191">
    <property type="entry name" value="CRAL_TRIO"/>
    <property type="match status" value="1"/>
</dbReference>
<proteinExistence type="evidence at transcript level"/>
<protein>
    <submittedName>
        <fullName evidence="2">CTD8</fullName>
    </submittedName>
</protein>
<dbReference type="EMBL" id="MG434600">
    <property type="protein sequence ID" value="ATY51906.1"/>
    <property type="molecule type" value="mRNA"/>
</dbReference>
<dbReference type="InterPro" id="IPR001251">
    <property type="entry name" value="CRAL-TRIO_dom"/>
</dbReference>